<accession>A0A9N9K7T1</accession>
<gene>
    <name evidence="1" type="ORF">CPELLU_LOCUS19008</name>
</gene>
<dbReference type="Proteomes" id="UP000789759">
    <property type="component" value="Unassembled WGS sequence"/>
</dbReference>
<reference evidence="1" key="1">
    <citation type="submission" date="2021-06" db="EMBL/GenBank/DDBJ databases">
        <authorList>
            <person name="Kallberg Y."/>
            <person name="Tangrot J."/>
            <person name="Rosling A."/>
        </authorList>
    </citation>
    <scope>NUCLEOTIDE SEQUENCE</scope>
    <source>
        <strain evidence="1">FL966</strain>
    </source>
</reference>
<organism evidence="1 2">
    <name type="scientific">Cetraspora pellucida</name>
    <dbReference type="NCBI Taxonomy" id="1433469"/>
    <lineage>
        <taxon>Eukaryota</taxon>
        <taxon>Fungi</taxon>
        <taxon>Fungi incertae sedis</taxon>
        <taxon>Mucoromycota</taxon>
        <taxon>Glomeromycotina</taxon>
        <taxon>Glomeromycetes</taxon>
        <taxon>Diversisporales</taxon>
        <taxon>Gigasporaceae</taxon>
        <taxon>Cetraspora</taxon>
    </lineage>
</organism>
<feature type="non-terminal residue" evidence="1">
    <location>
        <position position="1"/>
    </location>
</feature>
<evidence type="ECO:0000313" key="2">
    <source>
        <dbReference type="Proteomes" id="UP000789759"/>
    </source>
</evidence>
<proteinExistence type="predicted"/>
<keyword evidence="2" id="KW-1185">Reference proteome</keyword>
<dbReference type="AlphaFoldDB" id="A0A9N9K7T1"/>
<protein>
    <submittedName>
        <fullName evidence="1">16861_t:CDS:1</fullName>
    </submittedName>
</protein>
<sequence>EGWLHTGDVGEIDDPQGEYIPLKNENDVVVNELLERLNIYGKNNGLK</sequence>
<feature type="non-terminal residue" evidence="1">
    <location>
        <position position="47"/>
    </location>
</feature>
<comment type="caution">
    <text evidence="1">The sequence shown here is derived from an EMBL/GenBank/DDBJ whole genome shotgun (WGS) entry which is preliminary data.</text>
</comment>
<name>A0A9N9K7T1_9GLOM</name>
<evidence type="ECO:0000313" key="1">
    <source>
        <dbReference type="EMBL" id="CAG8814307.1"/>
    </source>
</evidence>
<dbReference type="EMBL" id="CAJVQA010041859">
    <property type="protein sequence ID" value="CAG8814307.1"/>
    <property type="molecule type" value="Genomic_DNA"/>
</dbReference>